<reference evidence="3" key="1">
    <citation type="journal article" date="2020" name="Stud. Mycol.">
        <title>101 Dothideomycetes genomes: a test case for predicting lifestyles and emergence of pathogens.</title>
        <authorList>
            <person name="Haridas S."/>
            <person name="Albert R."/>
            <person name="Binder M."/>
            <person name="Bloem J."/>
            <person name="Labutti K."/>
            <person name="Salamov A."/>
            <person name="Andreopoulos B."/>
            <person name="Baker S."/>
            <person name="Barry K."/>
            <person name="Bills G."/>
            <person name="Bluhm B."/>
            <person name="Cannon C."/>
            <person name="Castanera R."/>
            <person name="Culley D."/>
            <person name="Daum C."/>
            <person name="Ezra D."/>
            <person name="Gonzalez J."/>
            <person name="Henrissat B."/>
            <person name="Kuo A."/>
            <person name="Liang C."/>
            <person name="Lipzen A."/>
            <person name="Lutzoni F."/>
            <person name="Magnuson J."/>
            <person name="Mondo S."/>
            <person name="Nolan M."/>
            <person name="Ohm R."/>
            <person name="Pangilinan J."/>
            <person name="Park H.-J."/>
            <person name="Ramirez L."/>
            <person name="Alfaro M."/>
            <person name="Sun H."/>
            <person name="Tritt A."/>
            <person name="Yoshinaga Y."/>
            <person name="Zwiers L.-H."/>
            <person name="Turgeon B."/>
            <person name="Goodwin S."/>
            <person name="Spatafora J."/>
            <person name="Crous P."/>
            <person name="Grigoriev I."/>
        </authorList>
    </citation>
    <scope>NUCLEOTIDE SEQUENCE</scope>
    <source>
        <strain evidence="3">CBS 109.77</strain>
    </source>
</reference>
<protein>
    <submittedName>
        <fullName evidence="3">Uncharacterized protein</fullName>
    </submittedName>
</protein>
<dbReference type="EMBL" id="MU002384">
    <property type="protein sequence ID" value="KAF2786936.1"/>
    <property type="molecule type" value="Genomic_DNA"/>
</dbReference>
<evidence type="ECO:0000313" key="4">
    <source>
        <dbReference type="Proteomes" id="UP000799757"/>
    </source>
</evidence>
<feature type="compositionally biased region" description="Polar residues" evidence="1">
    <location>
        <begin position="122"/>
        <end position="135"/>
    </location>
</feature>
<evidence type="ECO:0000256" key="1">
    <source>
        <dbReference type="SAM" id="MobiDB-lite"/>
    </source>
</evidence>
<dbReference type="OrthoDB" id="5420214at2759"/>
<dbReference type="Proteomes" id="UP000799757">
    <property type="component" value="Unassembled WGS sequence"/>
</dbReference>
<feature type="region of interest" description="Disordered" evidence="1">
    <location>
        <begin position="1"/>
        <end position="135"/>
    </location>
</feature>
<gene>
    <name evidence="3" type="ORF">K505DRAFT_317546</name>
</gene>
<keyword evidence="2" id="KW-0812">Transmembrane</keyword>
<keyword evidence="2" id="KW-0472">Membrane</keyword>
<dbReference type="AlphaFoldDB" id="A0A6A6WS53"/>
<name>A0A6A6WS53_9PLEO</name>
<accession>A0A6A6WS53</accession>
<feature type="transmembrane region" description="Helical" evidence="2">
    <location>
        <begin position="161"/>
        <end position="190"/>
    </location>
</feature>
<feature type="compositionally biased region" description="Basic and acidic residues" evidence="1">
    <location>
        <begin position="50"/>
        <end position="66"/>
    </location>
</feature>
<organism evidence="3 4">
    <name type="scientific">Melanomma pulvis-pyrius CBS 109.77</name>
    <dbReference type="NCBI Taxonomy" id="1314802"/>
    <lineage>
        <taxon>Eukaryota</taxon>
        <taxon>Fungi</taxon>
        <taxon>Dikarya</taxon>
        <taxon>Ascomycota</taxon>
        <taxon>Pezizomycotina</taxon>
        <taxon>Dothideomycetes</taxon>
        <taxon>Pleosporomycetidae</taxon>
        <taxon>Pleosporales</taxon>
        <taxon>Melanommataceae</taxon>
        <taxon>Melanomma</taxon>
    </lineage>
</organism>
<feature type="compositionally biased region" description="Low complexity" evidence="1">
    <location>
        <begin position="39"/>
        <end position="48"/>
    </location>
</feature>
<feature type="compositionally biased region" description="Pro residues" evidence="1">
    <location>
        <begin position="1"/>
        <end position="10"/>
    </location>
</feature>
<keyword evidence="4" id="KW-1185">Reference proteome</keyword>
<evidence type="ECO:0000313" key="3">
    <source>
        <dbReference type="EMBL" id="KAF2786936.1"/>
    </source>
</evidence>
<evidence type="ECO:0000256" key="2">
    <source>
        <dbReference type="SAM" id="Phobius"/>
    </source>
</evidence>
<keyword evidence="2" id="KW-1133">Transmembrane helix</keyword>
<feature type="transmembrane region" description="Helical" evidence="2">
    <location>
        <begin position="234"/>
        <end position="262"/>
    </location>
</feature>
<proteinExistence type="predicted"/>
<sequence>MDPQPPPTAPSPATYAHHHHHSPQRSPDRPSNDDDVYNQDDPYQPQYYARTERGSKGSNGRAHDSVISHPFSPKASSPPSPSSSISSAGRKHRSIGEIQQSPHVSVSYPPRAYLDPEKAVSSPRSPRSANRVSSSNPDVTAVVYDSGEYIEKGPEEKIVQLLLFLSGPCAFLSFLITLWTTFLLFIALLLQPLRLCTKRKPLSSQITAFLAPPLNLQLHLIYSHSAATEYSPPMLVVVHLLAPIVAIGVAICAWTSAFFWFFSAILGDPAGQDGHNDGKESILGVRNWWDRWLSRALR</sequence>